<dbReference type="EMBL" id="BAABDU010000006">
    <property type="protein sequence ID" value="GAA3777033.1"/>
    <property type="molecule type" value="Genomic_DNA"/>
</dbReference>
<proteinExistence type="predicted"/>
<protein>
    <submittedName>
        <fullName evidence="1">Uncharacterized protein</fullName>
    </submittedName>
</protein>
<comment type="caution">
    <text evidence="1">The sequence shown here is derived from an EMBL/GenBank/DDBJ whole genome shotgun (WGS) entry which is preliminary data.</text>
</comment>
<sequence>MDTQELNQKKIDGIDFIKKIDKEIEDDFIENYKKLNIAGLTESFLIDLKIFEEILSDNEDKLCCKFYFIQQGTSLNLGLSFSDNEECPIKINNRIDDDILYILENDSIVKKDFRDMKNDFMEAIGSKLPTHPENKKDTLISYPLKDINSFLHEMKNSYPNIDRLKLSMFQYSPNNINPSLSAHFTKRDKRIAFCVHVLFNKRKASYDQGDGYDLGNLRP</sequence>
<keyword evidence="2" id="KW-1185">Reference proteome</keyword>
<gene>
    <name evidence="1" type="ORF">GCM10022423_35480</name>
</gene>
<evidence type="ECO:0000313" key="2">
    <source>
        <dbReference type="Proteomes" id="UP001500748"/>
    </source>
</evidence>
<accession>A0ABP7GWF6</accession>
<organism evidence="1 2">
    <name type="scientific">Flavobacterium ginsengiterrae</name>
    <dbReference type="NCBI Taxonomy" id="871695"/>
    <lineage>
        <taxon>Bacteria</taxon>
        <taxon>Pseudomonadati</taxon>
        <taxon>Bacteroidota</taxon>
        <taxon>Flavobacteriia</taxon>
        <taxon>Flavobacteriales</taxon>
        <taxon>Flavobacteriaceae</taxon>
        <taxon>Flavobacterium</taxon>
    </lineage>
</organism>
<name>A0ABP7GWF6_9FLAO</name>
<dbReference type="Proteomes" id="UP001500748">
    <property type="component" value="Unassembled WGS sequence"/>
</dbReference>
<evidence type="ECO:0000313" key="1">
    <source>
        <dbReference type="EMBL" id="GAA3777033.1"/>
    </source>
</evidence>
<dbReference type="RefSeq" id="WP_345145953.1">
    <property type="nucleotide sequence ID" value="NZ_BAABDU010000006.1"/>
</dbReference>
<reference evidence="2" key="1">
    <citation type="journal article" date="2019" name="Int. J. Syst. Evol. Microbiol.">
        <title>The Global Catalogue of Microorganisms (GCM) 10K type strain sequencing project: providing services to taxonomists for standard genome sequencing and annotation.</title>
        <authorList>
            <consortium name="The Broad Institute Genomics Platform"/>
            <consortium name="The Broad Institute Genome Sequencing Center for Infectious Disease"/>
            <person name="Wu L."/>
            <person name="Ma J."/>
        </authorList>
    </citation>
    <scope>NUCLEOTIDE SEQUENCE [LARGE SCALE GENOMIC DNA]</scope>
    <source>
        <strain evidence="2">JCM 17337</strain>
    </source>
</reference>